<accession>A0ABQ7GNR4</accession>
<sequence>RPLTKHALDPLHIARLPLHKAHPPCTQHTLAPTRKACLLSGTAHPPSHKAHPSSPAHSTSSLAQSTPTLHAAHPCSRAQPCHSMALTPSLALRHAHSTLLLQTLPHMCTCGRGHPCSCTHGPYHAHSTPLLLCAAVAQYSLAPTFAHMDIARFCNSPCPTCAPAPEYNLAPTHIACLPLCKAHPPLHIAHPCSHGSHGTHALAPTLSSMHTHGLIHICSHAHSTPSLVQSTPTFARSTPMLPWAAMAQFALAPTLALRHAHSTLLLQTLPHMCFCGRGHPCSHTHGAPVLVQSTTTLTHSTPMLPCAAMAQHALAPTLAPTPCPTCTPQPIEHLCSHTRSTLMLKTLPHMRTCVRRLRQLLVPAVFGDARARGQAYERLGSLRQRAESVGGDFSEAHIGGTGELAAFALGGCVHVVNVVLRER</sequence>
<organism evidence="2 3">
    <name type="scientific">Dunaliella salina</name>
    <name type="common">Green alga</name>
    <name type="synonym">Protococcus salinus</name>
    <dbReference type="NCBI Taxonomy" id="3046"/>
    <lineage>
        <taxon>Eukaryota</taxon>
        <taxon>Viridiplantae</taxon>
        <taxon>Chlorophyta</taxon>
        <taxon>core chlorophytes</taxon>
        <taxon>Chlorophyceae</taxon>
        <taxon>CS clade</taxon>
        <taxon>Chlamydomonadales</taxon>
        <taxon>Dunaliellaceae</taxon>
        <taxon>Dunaliella</taxon>
    </lineage>
</organism>
<evidence type="ECO:0000256" key="1">
    <source>
        <dbReference type="SAM" id="MobiDB-lite"/>
    </source>
</evidence>
<keyword evidence="3" id="KW-1185">Reference proteome</keyword>
<comment type="caution">
    <text evidence="2">The sequence shown here is derived from an EMBL/GenBank/DDBJ whole genome shotgun (WGS) entry which is preliminary data.</text>
</comment>
<dbReference type="EMBL" id="MU069669">
    <property type="protein sequence ID" value="KAF5836223.1"/>
    <property type="molecule type" value="Genomic_DNA"/>
</dbReference>
<reference evidence="2" key="1">
    <citation type="submission" date="2017-08" db="EMBL/GenBank/DDBJ databases">
        <authorList>
            <person name="Polle J.E."/>
            <person name="Barry K."/>
            <person name="Cushman J."/>
            <person name="Schmutz J."/>
            <person name="Tran D."/>
            <person name="Hathwaick L.T."/>
            <person name="Yim W.C."/>
            <person name="Jenkins J."/>
            <person name="Mckie-Krisberg Z.M."/>
            <person name="Prochnik S."/>
            <person name="Lindquist E."/>
            <person name="Dockter R.B."/>
            <person name="Adam C."/>
            <person name="Molina H."/>
            <person name="Bunkerborg J."/>
            <person name="Jin E."/>
            <person name="Buchheim M."/>
            <person name="Magnuson J."/>
        </authorList>
    </citation>
    <scope>NUCLEOTIDE SEQUENCE</scope>
    <source>
        <strain evidence="2">CCAP 19/18</strain>
    </source>
</reference>
<proteinExistence type="predicted"/>
<gene>
    <name evidence="2" type="ORF">DUNSADRAFT_6235</name>
</gene>
<evidence type="ECO:0000313" key="3">
    <source>
        <dbReference type="Proteomes" id="UP000815325"/>
    </source>
</evidence>
<protein>
    <submittedName>
        <fullName evidence="2">Uncharacterized protein</fullName>
    </submittedName>
</protein>
<feature type="region of interest" description="Disordered" evidence="1">
    <location>
        <begin position="39"/>
        <end position="63"/>
    </location>
</feature>
<feature type="non-terminal residue" evidence="2">
    <location>
        <position position="423"/>
    </location>
</feature>
<name>A0ABQ7GNR4_DUNSA</name>
<feature type="compositionally biased region" description="Low complexity" evidence="1">
    <location>
        <begin position="52"/>
        <end position="63"/>
    </location>
</feature>
<dbReference type="Proteomes" id="UP000815325">
    <property type="component" value="Unassembled WGS sequence"/>
</dbReference>
<evidence type="ECO:0000313" key="2">
    <source>
        <dbReference type="EMBL" id="KAF5836223.1"/>
    </source>
</evidence>
<feature type="non-terminal residue" evidence="2">
    <location>
        <position position="1"/>
    </location>
</feature>